<reference evidence="12" key="1">
    <citation type="submission" date="2025-08" db="UniProtKB">
        <authorList>
            <consortium name="Ensembl"/>
        </authorList>
    </citation>
    <scope>IDENTIFICATION</scope>
</reference>
<sequence length="214" mass="25062">MELEIKQDSGEIQEDLEVDHIDLETKQKLDWENKNDFHNFVLLKVLGKGNFGKVILSKSKNTDRLCAIKVLKKDNIIQNHDLESARAEKKVFLLATKTKHPFLTNLYCSFQTENRIYFAMEFIGGGDLMWHVQNQRLSVRRAKFYAAEVLLALKYFHDNGVIYRDLKLENILLTPEGHIKIADYGLCKDEMWYGQTLLCLLSQENMIKLLRLRR</sequence>
<dbReference type="Gene3D" id="3.30.200.20">
    <property type="entry name" value="Phosphorylase Kinase, domain 1"/>
    <property type="match status" value="1"/>
</dbReference>
<keyword evidence="4 9" id="KW-0547">Nucleotide-binding</keyword>
<dbReference type="EC" id="2.7.11.1" evidence="1"/>
<evidence type="ECO:0000259" key="11">
    <source>
        <dbReference type="PROSITE" id="PS50011"/>
    </source>
</evidence>
<evidence type="ECO:0000256" key="3">
    <source>
        <dbReference type="ARBA" id="ARBA00022679"/>
    </source>
</evidence>
<dbReference type="Ensembl" id="ENSMMMT00000009642.1">
    <property type="protein sequence ID" value="ENSMMMP00000008453.1"/>
    <property type="gene ID" value="ENSMMMG00000007559.1"/>
</dbReference>
<feature type="binding site" evidence="9">
    <location>
        <position position="69"/>
    </location>
    <ligand>
        <name>ATP</name>
        <dbReference type="ChEBI" id="CHEBI:30616"/>
    </ligand>
</feature>
<comment type="catalytic activity">
    <reaction evidence="8">
        <text>L-seryl-[protein] + ATP = O-phospho-L-seryl-[protein] + ADP + H(+)</text>
        <dbReference type="Rhea" id="RHEA:17989"/>
        <dbReference type="Rhea" id="RHEA-COMP:9863"/>
        <dbReference type="Rhea" id="RHEA-COMP:11604"/>
        <dbReference type="ChEBI" id="CHEBI:15378"/>
        <dbReference type="ChEBI" id="CHEBI:29999"/>
        <dbReference type="ChEBI" id="CHEBI:30616"/>
        <dbReference type="ChEBI" id="CHEBI:83421"/>
        <dbReference type="ChEBI" id="CHEBI:456216"/>
        <dbReference type="EC" id="2.7.11.1"/>
    </reaction>
</comment>
<dbReference type="GO" id="GO:0035556">
    <property type="term" value="P:intracellular signal transduction"/>
    <property type="evidence" value="ECO:0007669"/>
    <property type="project" value="TreeGrafter"/>
</dbReference>
<organism evidence="12 13">
    <name type="scientific">Marmota marmota marmota</name>
    <name type="common">Alpine marmot</name>
    <dbReference type="NCBI Taxonomy" id="9994"/>
    <lineage>
        <taxon>Eukaryota</taxon>
        <taxon>Metazoa</taxon>
        <taxon>Chordata</taxon>
        <taxon>Craniata</taxon>
        <taxon>Vertebrata</taxon>
        <taxon>Euteleostomi</taxon>
        <taxon>Mammalia</taxon>
        <taxon>Eutheria</taxon>
        <taxon>Euarchontoglires</taxon>
        <taxon>Glires</taxon>
        <taxon>Rodentia</taxon>
        <taxon>Sciuromorpha</taxon>
        <taxon>Sciuridae</taxon>
        <taxon>Xerinae</taxon>
        <taxon>Marmotini</taxon>
        <taxon>Marmota</taxon>
    </lineage>
</organism>
<accession>A0A8C5Z2I8</accession>
<reference evidence="12" key="2">
    <citation type="submission" date="2025-09" db="UniProtKB">
        <authorList>
            <consortium name="Ensembl"/>
        </authorList>
    </citation>
    <scope>IDENTIFICATION</scope>
</reference>
<evidence type="ECO:0000256" key="6">
    <source>
        <dbReference type="ARBA" id="ARBA00022840"/>
    </source>
</evidence>
<keyword evidence="6 9" id="KW-0067">ATP-binding</keyword>
<dbReference type="PROSITE" id="PS00107">
    <property type="entry name" value="PROTEIN_KINASE_ATP"/>
    <property type="match status" value="1"/>
</dbReference>
<dbReference type="SUPFAM" id="SSF56112">
    <property type="entry name" value="Protein kinase-like (PK-like)"/>
    <property type="match status" value="1"/>
</dbReference>
<dbReference type="GO" id="GO:0005524">
    <property type="term" value="F:ATP binding"/>
    <property type="evidence" value="ECO:0007669"/>
    <property type="project" value="UniProtKB-UniRule"/>
</dbReference>
<dbReference type="GeneTree" id="ENSGT00940000168328"/>
<protein>
    <recommendedName>
        <fullName evidence="1">non-specific serine/threonine protein kinase</fullName>
        <ecNumber evidence="1">2.7.11.1</ecNumber>
    </recommendedName>
</protein>
<evidence type="ECO:0000256" key="4">
    <source>
        <dbReference type="ARBA" id="ARBA00022741"/>
    </source>
</evidence>
<dbReference type="PROSITE" id="PS50011">
    <property type="entry name" value="PROTEIN_KINASE_DOM"/>
    <property type="match status" value="1"/>
</dbReference>
<dbReference type="Pfam" id="PF00069">
    <property type="entry name" value="Pkinase"/>
    <property type="match status" value="1"/>
</dbReference>
<evidence type="ECO:0000256" key="7">
    <source>
        <dbReference type="ARBA" id="ARBA00047899"/>
    </source>
</evidence>
<dbReference type="InterPro" id="IPR050236">
    <property type="entry name" value="Ser_Thr_kinase_AGC"/>
</dbReference>
<evidence type="ECO:0000313" key="12">
    <source>
        <dbReference type="Ensembl" id="ENSMMMP00000008453.1"/>
    </source>
</evidence>
<evidence type="ECO:0000256" key="5">
    <source>
        <dbReference type="ARBA" id="ARBA00022777"/>
    </source>
</evidence>
<dbReference type="GO" id="GO:0004674">
    <property type="term" value="F:protein serine/threonine kinase activity"/>
    <property type="evidence" value="ECO:0007669"/>
    <property type="project" value="UniProtKB-KW"/>
</dbReference>
<name>A0A8C5Z2I8_MARMA</name>
<dbReference type="PANTHER" id="PTHR24356:SF390">
    <property type="entry name" value="PROTEIN KINASE C, BRAIN ISOZYME-RELATED"/>
    <property type="match status" value="1"/>
</dbReference>
<keyword evidence="13" id="KW-1185">Reference proteome</keyword>
<dbReference type="InterPro" id="IPR008271">
    <property type="entry name" value="Ser/Thr_kinase_AS"/>
</dbReference>
<evidence type="ECO:0000256" key="2">
    <source>
        <dbReference type="ARBA" id="ARBA00022527"/>
    </source>
</evidence>
<keyword evidence="2 10" id="KW-0723">Serine/threonine-protein kinase</keyword>
<evidence type="ECO:0000256" key="1">
    <source>
        <dbReference type="ARBA" id="ARBA00012513"/>
    </source>
</evidence>
<dbReference type="InterPro" id="IPR000719">
    <property type="entry name" value="Prot_kinase_dom"/>
</dbReference>
<evidence type="ECO:0000313" key="13">
    <source>
        <dbReference type="Proteomes" id="UP000694407"/>
    </source>
</evidence>
<proteinExistence type="inferred from homology"/>
<evidence type="ECO:0000256" key="8">
    <source>
        <dbReference type="ARBA" id="ARBA00048679"/>
    </source>
</evidence>
<dbReference type="PANTHER" id="PTHR24356">
    <property type="entry name" value="SERINE/THREONINE-PROTEIN KINASE"/>
    <property type="match status" value="1"/>
</dbReference>
<dbReference type="AlphaFoldDB" id="A0A8C5Z2I8"/>
<dbReference type="PROSITE" id="PS00108">
    <property type="entry name" value="PROTEIN_KINASE_ST"/>
    <property type="match status" value="1"/>
</dbReference>
<feature type="domain" description="Protein kinase" evidence="11">
    <location>
        <begin position="40"/>
        <end position="214"/>
    </location>
</feature>
<keyword evidence="3" id="KW-0808">Transferase</keyword>
<comment type="similarity">
    <text evidence="10">Belongs to the protein kinase superfamily.</text>
</comment>
<dbReference type="FunFam" id="3.30.200.20:FF:000103">
    <property type="entry name" value="Protein kinase C"/>
    <property type="match status" value="1"/>
</dbReference>
<dbReference type="Gene3D" id="1.10.510.10">
    <property type="entry name" value="Transferase(Phosphotransferase) domain 1"/>
    <property type="match status" value="1"/>
</dbReference>
<dbReference type="InterPro" id="IPR017441">
    <property type="entry name" value="Protein_kinase_ATP_BS"/>
</dbReference>
<evidence type="ECO:0000256" key="10">
    <source>
        <dbReference type="RuleBase" id="RU000304"/>
    </source>
</evidence>
<dbReference type="SMART" id="SM00220">
    <property type="entry name" value="S_TKc"/>
    <property type="match status" value="1"/>
</dbReference>
<comment type="catalytic activity">
    <reaction evidence="7">
        <text>L-threonyl-[protein] + ATP = O-phospho-L-threonyl-[protein] + ADP + H(+)</text>
        <dbReference type="Rhea" id="RHEA:46608"/>
        <dbReference type="Rhea" id="RHEA-COMP:11060"/>
        <dbReference type="Rhea" id="RHEA-COMP:11605"/>
        <dbReference type="ChEBI" id="CHEBI:15378"/>
        <dbReference type="ChEBI" id="CHEBI:30013"/>
        <dbReference type="ChEBI" id="CHEBI:30616"/>
        <dbReference type="ChEBI" id="CHEBI:61977"/>
        <dbReference type="ChEBI" id="CHEBI:456216"/>
        <dbReference type="EC" id="2.7.11.1"/>
    </reaction>
</comment>
<dbReference type="InterPro" id="IPR011009">
    <property type="entry name" value="Kinase-like_dom_sf"/>
</dbReference>
<keyword evidence="5" id="KW-0418">Kinase</keyword>
<dbReference type="Proteomes" id="UP000694407">
    <property type="component" value="Unplaced"/>
</dbReference>
<evidence type="ECO:0000256" key="9">
    <source>
        <dbReference type="PROSITE-ProRule" id="PRU10141"/>
    </source>
</evidence>